<dbReference type="PANTHER" id="PTHR42709:SF11">
    <property type="entry name" value="DEDA FAMILY PROTEIN"/>
    <property type="match status" value="1"/>
</dbReference>
<feature type="domain" description="VTT" evidence="2">
    <location>
        <begin position="53"/>
        <end position="157"/>
    </location>
</feature>
<evidence type="ECO:0000259" key="2">
    <source>
        <dbReference type="Pfam" id="PF09335"/>
    </source>
</evidence>
<feature type="transmembrane region" description="Helical" evidence="1">
    <location>
        <begin position="171"/>
        <end position="194"/>
    </location>
</feature>
<gene>
    <name evidence="3" type="ORF">SAMN05428998_102110</name>
</gene>
<dbReference type="RefSeq" id="WP_322111190.1">
    <property type="nucleotide sequence ID" value="NZ_FWZX01000002.1"/>
</dbReference>
<dbReference type="AlphaFoldDB" id="A0A1Y6BCM0"/>
<evidence type="ECO:0000313" key="4">
    <source>
        <dbReference type="Proteomes" id="UP000192917"/>
    </source>
</evidence>
<dbReference type="EMBL" id="FWZX01000002">
    <property type="protein sequence ID" value="SME97809.1"/>
    <property type="molecule type" value="Genomic_DNA"/>
</dbReference>
<keyword evidence="1" id="KW-1133">Transmembrane helix</keyword>
<keyword evidence="4" id="KW-1185">Reference proteome</keyword>
<keyword evidence="1" id="KW-0812">Transmembrane</keyword>
<feature type="transmembrane region" description="Helical" evidence="1">
    <location>
        <begin position="107"/>
        <end position="125"/>
    </location>
</feature>
<organism evidence="3 4">
    <name type="scientific">Tistlia consotensis USBA 355</name>
    <dbReference type="NCBI Taxonomy" id="560819"/>
    <lineage>
        <taxon>Bacteria</taxon>
        <taxon>Pseudomonadati</taxon>
        <taxon>Pseudomonadota</taxon>
        <taxon>Alphaproteobacteria</taxon>
        <taxon>Rhodospirillales</taxon>
        <taxon>Rhodovibrionaceae</taxon>
        <taxon>Tistlia</taxon>
    </lineage>
</organism>
<reference evidence="3 4" key="1">
    <citation type="submission" date="2017-04" db="EMBL/GenBank/DDBJ databases">
        <authorList>
            <person name="Afonso C.L."/>
            <person name="Miller P.J."/>
            <person name="Scott M.A."/>
            <person name="Spackman E."/>
            <person name="Goraichik I."/>
            <person name="Dimitrov K.M."/>
            <person name="Suarez D.L."/>
            <person name="Swayne D.E."/>
        </authorList>
    </citation>
    <scope>NUCLEOTIDE SEQUENCE [LARGE SCALE GENOMIC DNA]</scope>
    <source>
        <strain evidence="3 4">USBA 355</strain>
    </source>
</reference>
<dbReference type="InterPro" id="IPR051311">
    <property type="entry name" value="DedA_domain"/>
</dbReference>
<keyword evidence="1" id="KW-0472">Membrane</keyword>
<feature type="transmembrane region" description="Helical" evidence="1">
    <location>
        <begin position="137"/>
        <end position="159"/>
    </location>
</feature>
<feature type="transmembrane region" description="Helical" evidence="1">
    <location>
        <begin position="55"/>
        <end position="80"/>
    </location>
</feature>
<dbReference type="Pfam" id="PF09335">
    <property type="entry name" value="VTT_dom"/>
    <property type="match status" value="1"/>
</dbReference>
<accession>A0A1Y6BCM0</accession>
<evidence type="ECO:0000313" key="3">
    <source>
        <dbReference type="EMBL" id="SME97809.1"/>
    </source>
</evidence>
<sequence length="195" mass="21835">MSLLHRLYDWTLRQAGARHALPTLFGVAFIESSIFPIPPDVLILPMVLARRERAWIVALVATLGSVLGGLAGYAIGYFLYETVGRQILDFYGYSAQFKEFTAYYNEWGAWIVAGAGFTPFPFKVITIASGVTRLDVLVFLTASVLSRGGRFFLIAALLWRFGAPIKRFVEAYLPQLTFLFFLLLIGGFVALKYLF</sequence>
<proteinExistence type="predicted"/>
<protein>
    <submittedName>
        <fullName evidence="3">Membrane protein YqaA, SNARE-associated domain</fullName>
    </submittedName>
</protein>
<dbReference type="GO" id="GO:0005886">
    <property type="term" value="C:plasma membrane"/>
    <property type="evidence" value="ECO:0007669"/>
    <property type="project" value="TreeGrafter"/>
</dbReference>
<evidence type="ECO:0000256" key="1">
    <source>
        <dbReference type="SAM" id="Phobius"/>
    </source>
</evidence>
<dbReference type="PANTHER" id="PTHR42709">
    <property type="entry name" value="ALKALINE PHOSPHATASE LIKE PROTEIN"/>
    <property type="match status" value="1"/>
</dbReference>
<dbReference type="Proteomes" id="UP000192917">
    <property type="component" value="Unassembled WGS sequence"/>
</dbReference>
<dbReference type="InterPro" id="IPR032816">
    <property type="entry name" value="VTT_dom"/>
</dbReference>
<dbReference type="STRING" id="560819.SAMN05428998_102110"/>
<feature type="transmembrane region" description="Helical" evidence="1">
    <location>
        <begin position="20"/>
        <end position="43"/>
    </location>
</feature>
<name>A0A1Y6BCM0_9PROT</name>